<proteinExistence type="predicted"/>
<name>A0A1T4U466_9BACT</name>
<gene>
    <name evidence="1" type="ORF">SAMN04488128_108162</name>
</gene>
<reference evidence="2" key="1">
    <citation type="submission" date="2017-02" db="EMBL/GenBank/DDBJ databases">
        <authorList>
            <person name="Varghese N."/>
            <person name="Submissions S."/>
        </authorList>
    </citation>
    <scope>NUCLEOTIDE SEQUENCE [LARGE SCALE GENOMIC DNA]</scope>
    <source>
        <strain evidence="2">DSM 22224</strain>
    </source>
</reference>
<dbReference type="STRING" id="634771.SAMN04488128_108162"/>
<dbReference type="Proteomes" id="UP000190367">
    <property type="component" value="Unassembled WGS sequence"/>
</dbReference>
<organism evidence="1 2">
    <name type="scientific">Chitinophaga eiseniae</name>
    <dbReference type="NCBI Taxonomy" id="634771"/>
    <lineage>
        <taxon>Bacteria</taxon>
        <taxon>Pseudomonadati</taxon>
        <taxon>Bacteroidota</taxon>
        <taxon>Chitinophagia</taxon>
        <taxon>Chitinophagales</taxon>
        <taxon>Chitinophagaceae</taxon>
        <taxon>Chitinophaga</taxon>
    </lineage>
</organism>
<dbReference type="Gene3D" id="2.60.40.10">
    <property type="entry name" value="Immunoglobulins"/>
    <property type="match status" value="1"/>
</dbReference>
<accession>A0A1T4U466</accession>
<dbReference type="EMBL" id="FUWZ01000008">
    <property type="protein sequence ID" value="SKA47318.1"/>
    <property type="molecule type" value="Genomic_DNA"/>
</dbReference>
<protein>
    <submittedName>
        <fullName evidence="1">P pilus assembly protein, chaperone PapD</fullName>
    </submittedName>
</protein>
<evidence type="ECO:0000313" key="2">
    <source>
        <dbReference type="Proteomes" id="UP000190367"/>
    </source>
</evidence>
<evidence type="ECO:0000313" key="1">
    <source>
        <dbReference type="EMBL" id="SKA47318.1"/>
    </source>
</evidence>
<dbReference type="InterPro" id="IPR008962">
    <property type="entry name" value="PapD-like_sf"/>
</dbReference>
<sequence>MYATMLMKPLTLRVQRRYEIVSATAFALSLLLSTVTVHAQGDVMIYPKRVVFDGAKRTQDLGLANTGTDTATYQVSFVQIRMKEDGSFENIEQPDSGQSFASNNLRIFPRTVSIAPKESQAVKLQVINTGSLPPGEYRSHVYFRAVPRPLPAGEIPLMRPKDTSSLEVKLVPVFGVTVPVIIRVGADSTAVVISEMGVDFNNPQQPQLMFSLNRNGNMSAYGDLTIDYISPSGQRTRAAAARGVAVYTPLLKRKVRIDLDNTAKLDYHQGRLEVNYETVSAKPATLARQELVLR</sequence>
<dbReference type="SUPFAM" id="SSF49354">
    <property type="entry name" value="PapD-like"/>
    <property type="match status" value="1"/>
</dbReference>
<dbReference type="AlphaFoldDB" id="A0A1T4U466"/>
<keyword evidence="2" id="KW-1185">Reference proteome</keyword>
<dbReference type="InterPro" id="IPR013783">
    <property type="entry name" value="Ig-like_fold"/>
</dbReference>